<dbReference type="KEGG" id="hsc:HVS_16020"/>
<sequence length="261" mass="29571">MHYKAGDRRVMNFLDIPNLPEKKVNLVLVDGRIGQDIEEKLMSLKINYIKTKPLDSLYPAISYHPDIFFHHLEKNIIVYAPGVCKEILKKLHSLGFELLEGKSRLTSKYPGNICYNGARVGKYFFHNTKYTDSVILEHLKKKDIEIVHVNQGYTKCSVSVVNENSIITMDRGIAKIAEKKGLDVLLIEEEDRIVLEGLDKGFIGGSTFLIDKYKWAICGDIEKLKTEKKIRDFLDKKGMEIVSLGNENSVDVGSVIPLLTG</sequence>
<dbReference type="AlphaFoldDB" id="A0A2K9ELY3"/>
<gene>
    <name evidence="2" type="ORF">HVS_16020</name>
</gene>
<dbReference type="RefSeq" id="WP_242971611.1">
    <property type="nucleotide sequence ID" value="NZ_CP025197.1"/>
</dbReference>
<dbReference type="Proteomes" id="UP000233534">
    <property type="component" value="Chromosome"/>
</dbReference>
<proteinExistence type="predicted"/>
<accession>A0A2K9ELY3</accession>
<name>A0A2K9ELY3_9FIRM</name>
<feature type="domain" description="DUF6873" evidence="1">
    <location>
        <begin position="28"/>
        <end position="256"/>
    </location>
</feature>
<organism evidence="2 3">
    <name type="scientific">Acetivibrio saccincola</name>
    <dbReference type="NCBI Taxonomy" id="1677857"/>
    <lineage>
        <taxon>Bacteria</taxon>
        <taxon>Bacillati</taxon>
        <taxon>Bacillota</taxon>
        <taxon>Clostridia</taxon>
        <taxon>Eubacteriales</taxon>
        <taxon>Oscillospiraceae</taxon>
        <taxon>Acetivibrio</taxon>
    </lineage>
</organism>
<dbReference type="InterPro" id="IPR049238">
    <property type="entry name" value="DUF6873"/>
</dbReference>
<protein>
    <recommendedName>
        <fullName evidence="1">DUF6873 domain-containing protein</fullName>
    </recommendedName>
</protein>
<dbReference type="EMBL" id="CP025197">
    <property type="protein sequence ID" value="AUG59043.1"/>
    <property type="molecule type" value="Genomic_DNA"/>
</dbReference>
<reference evidence="2 3" key="1">
    <citation type="submission" date="2017-12" db="EMBL/GenBank/DDBJ databases">
        <title>Complete genome sequence of Herbivorax saccincola GGR1, a novel Cellulosome-producing hydrolytic bacterium in a thermophilic biogas plant, established by Illumina and Nanopore MinION sequencing.</title>
        <authorList>
            <person name="Pechtl A."/>
            <person name="Ruckert C."/>
            <person name="Koeck D.E."/>
            <person name="Maus I."/>
            <person name="Winkler A."/>
            <person name="Kalinowski J."/>
            <person name="Puhler A."/>
            <person name="Schwarz W.W."/>
            <person name="Zverlov V.V."/>
            <person name="Schluter A."/>
            <person name="Liebl W."/>
        </authorList>
    </citation>
    <scope>NUCLEOTIDE SEQUENCE [LARGE SCALE GENOMIC DNA]</scope>
    <source>
        <strain evidence="3">SR1</strain>
    </source>
</reference>
<evidence type="ECO:0000259" key="1">
    <source>
        <dbReference type="Pfam" id="PF21778"/>
    </source>
</evidence>
<evidence type="ECO:0000313" key="2">
    <source>
        <dbReference type="EMBL" id="AUG59043.1"/>
    </source>
</evidence>
<keyword evidence="3" id="KW-1185">Reference proteome</keyword>
<evidence type="ECO:0000313" key="3">
    <source>
        <dbReference type="Proteomes" id="UP000233534"/>
    </source>
</evidence>
<dbReference type="Pfam" id="PF21778">
    <property type="entry name" value="DUF6873"/>
    <property type="match status" value="1"/>
</dbReference>